<dbReference type="GO" id="GO:0006450">
    <property type="term" value="P:regulation of translational fidelity"/>
    <property type="evidence" value="ECO:0007669"/>
    <property type="project" value="TreeGrafter"/>
</dbReference>
<evidence type="ECO:0000256" key="3">
    <source>
        <dbReference type="ARBA" id="ARBA00022679"/>
    </source>
</evidence>
<evidence type="ECO:0000256" key="8">
    <source>
        <dbReference type="ARBA" id="ARBA00048366"/>
    </source>
</evidence>
<dbReference type="PROSITE" id="PS51163">
    <property type="entry name" value="YRDC"/>
    <property type="match status" value="1"/>
</dbReference>
<dbReference type="GO" id="GO:0003725">
    <property type="term" value="F:double-stranded RNA binding"/>
    <property type="evidence" value="ECO:0007669"/>
    <property type="project" value="InterPro"/>
</dbReference>
<dbReference type="SUPFAM" id="SSF55821">
    <property type="entry name" value="YrdC/RibB"/>
    <property type="match status" value="1"/>
</dbReference>
<evidence type="ECO:0000256" key="1">
    <source>
        <dbReference type="ARBA" id="ARBA00004496"/>
    </source>
</evidence>
<dbReference type="PANTHER" id="PTHR17490">
    <property type="entry name" value="SUA5"/>
    <property type="match status" value="1"/>
</dbReference>
<dbReference type="Pfam" id="PF01300">
    <property type="entry name" value="Sua5_yciO_yrdC"/>
    <property type="match status" value="1"/>
</dbReference>
<organism evidence="11 12">
    <name type="scientific">Haliea salexigens</name>
    <dbReference type="NCBI Taxonomy" id="287487"/>
    <lineage>
        <taxon>Bacteria</taxon>
        <taxon>Pseudomonadati</taxon>
        <taxon>Pseudomonadota</taxon>
        <taxon>Gammaproteobacteria</taxon>
        <taxon>Cellvibrionales</taxon>
        <taxon>Halieaceae</taxon>
        <taxon>Haliea</taxon>
    </lineage>
</organism>
<dbReference type="EC" id="2.7.7.87" evidence="9"/>
<dbReference type="GO" id="GO:0000049">
    <property type="term" value="F:tRNA binding"/>
    <property type="evidence" value="ECO:0007669"/>
    <property type="project" value="TreeGrafter"/>
</dbReference>
<keyword evidence="7 9" id="KW-0067">ATP-binding</keyword>
<accession>A0A3C1KMT8</accession>
<evidence type="ECO:0000256" key="6">
    <source>
        <dbReference type="ARBA" id="ARBA00022741"/>
    </source>
</evidence>
<evidence type="ECO:0000256" key="4">
    <source>
        <dbReference type="ARBA" id="ARBA00022694"/>
    </source>
</evidence>
<dbReference type="AlphaFoldDB" id="A0A3C1KMT8"/>
<dbReference type="STRING" id="1121937.GCA_000423125_02158"/>
<keyword evidence="4 9" id="KW-0819">tRNA processing</keyword>
<evidence type="ECO:0000256" key="2">
    <source>
        <dbReference type="ARBA" id="ARBA00022490"/>
    </source>
</evidence>
<dbReference type="GO" id="GO:0005737">
    <property type="term" value="C:cytoplasm"/>
    <property type="evidence" value="ECO:0007669"/>
    <property type="project" value="UniProtKB-SubCell"/>
</dbReference>
<evidence type="ECO:0000313" key="11">
    <source>
        <dbReference type="EMBL" id="HAN27644.1"/>
    </source>
</evidence>
<comment type="function">
    <text evidence="9">Required for the formation of a threonylcarbamoyl group on adenosine at position 37 (t(6)A37) in tRNAs that read codons beginning with adenine. Catalyzes the conversion of L-threonine, HCO(3)(-)/CO(2) and ATP to give threonylcarbamoyl-AMP (TC-AMP) as the acyladenylate intermediate, with the release of diphosphate.</text>
</comment>
<protein>
    <recommendedName>
        <fullName evidence="9">Threonylcarbamoyl-AMP synthase</fullName>
        <shortName evidence="9">TC-AMP synthase</shortName>
        <ecNumber evidence="9">2.7.7.87</ecNumber>
    </recommendedName>
    <alternativeName>
        <fullName evidence="9">L-threonylcarbamoyladenylate synthase</fullName>
    </alternativeName>
    <alternativeName>
        <fullName evidence="9">t(6)A37 threonylcarbamoyladenosine biosynthesis protein TsaC</fullName>
    </alternativeName>
    <alternativeName>
        <fullName evidence="9">tRNA threonylcarbamoyladenosine biosynthesis protein TsaC</fullName>
    </alternativeName>
</protein>
<keyword evidence="3 9" id="KW-0808">Transferase</keyword>
<dbReference type="Proteomes" id="UP000259273">
    <property type="component" value="Unassembled WGS sequence"/>
</dbReference>
<dbReference type="InterPro" id="IPR017945">
    <property type="entry name" value="DHBP_synth_RibB-like_a/b_dom"/>
</dbReference>
<keyword evidence="6 9" id="KW-0547">Nucleotide-binding</keyword>
<comment type="catalytic activity">
    <reaction evidence="8 9">
        <text>L-threonine + hydrogencarbonate + ATP = L-threonylcarbamoyladenylate + diphosphate + H2O</text>
        <dbReference type="Rhea" id="RHEA:36407"/>
        <dbReference type="ChEBI" id="CHEBI:15377"/>
        <dbReference type="ChEBI" id="CHEBI:17544"/>
        <dbReference type="ChEBI" id="CHEBI:30616"/>
        <dbReference type="ChEBI" id="CHEBI:33019"/>
        <dbReference type="ChEBI" id="CHEBI:57926"/>
        <dbReference type="ChEBI" id="CHEBI:73682"/>
        <dbReference type="EC" id="2.7.7.87"/>
    </reaction>
</comment>
<reference evidence="11 12" key="1">
    <citation type="journal article" date="2018" name="Nat. Biotechnol.">
        <title>A standardized bacterial taxonomy based on genome phylogeny substantially revises the tree of life.</title>
        <authorList>
            <person name="Parks D.H."/>
            <person name="Chuvochina M."/>
            <person name="Waite D.W."/>
            <person name="Rinke C."/>
            <person name="Skarshewski A."/>
            <person name="Chaumeil P.A."/>
            <person name="Hugenholtz P."/>
        </authorList>
    </citation>
    <scope>NUCLEOTIDE SEQUENCE [LARGE SCALE GENOMIC DNA]</scope>
    <source>
        <strain evidence="11">UBA9158</strain>
    </source>
</reference>
<dbReference type="InterPro" id="IPR050156">
    <property type="entry name" value="TC-AMP_synthase_SUA5"/>
</dbReference>
<dbReference type="EMBL" id="DMND01000107">
    <property type="protein sequence ID" value="HAN27644.1"/>
    <property type="molecule type" value="Genomic_DNA"/>
</dbReference>
<dbReference type="PANTHER" id="PTHR17490:SF18">
    <property type="entry name" value="THREONYLCARBAMOYL-AMP SYNTHASE"/>
    <property type="match status" value="1"/>
</dbReference>
<comment type="similarity">
    <text evidence="9">Belongs to the SUA5 family. TsaC subfamily.</text>
</comment>
<evidence type="ECO:0000256" key="9">
    <source>
        <dbReference type="HAMAP-Rule" id="MF_01852"/>
    </source>
</evidence>
<dbReference type="InterPro" id="IPR006070">
    <property type="entry name" value="Sua5-like_dom"/>
</dbReference>
<dbReference type="InterPro" id="IPR023535">
    <property type="entry name" value="TC-AMP_synthase"/>
</dbReference>
<keyword evidence="5 9" id="KW-0548">Nucleotidyltransferase</keyword>
<evidence type="ECO:0000259" key="10">
    <source>
        <dbReference type="PROSITE" id="PS51163"/>
    </source>
</evidence>
<name>A0A3C1KMT8_9GAMM</name>
<dbReference type="GO" id="GO:0002949">
    <property type="term" value="P:tRNA threonylcarbamoyladenosine modification"/>
    <property type="evidence" value="ECO:0007669"/>
    <property type="project" value="UniProtKB-UniRule"/>
</dbReference>
<dbReference type="HAMAP" id="MF_01852">
    <property type="entry name" value="TsaC"/>
    <property type="match status" value="1"/>
</dbReference>
<evidence type="ECO:0000256" key="5">
    <source>
        <dbReference type="ARBA" id="ARBA00022695"/>
    </source>
</evidence>
<proteinExistence type="inferred from homology"/>
<evidence type="ECO:0000313" key="12">
    <source>
        <dbReference type="Proteomes" id="UP000259273"/>
    </source>
</evidence>
<sequence length="185" mass="19493">MPSALQLNAAVRALADGGVIACPTEAVWGLSCDPDNPHAVARLLEIKERPVEKGLILIAANLQQVGALLGALTEAQRQKLALSWPGPTTWLIPHHGLVPAWVHGGRDTVAVRVTAHPGMVALCSAWGGPLVSTSANPGGSRPALSLFQIHRYFRGQLDGILPGPLGGALRPSVIRDLQTDRVLRS</sequence>
<dbReference type="GO" id="GO:0005524">
    <property type="term" value="F:ATP binding"/>
    <property type="evidence" value="ECO:0007669"/>
    <property type="project" value="UniProtKB-UniRule"/>
</dbReference>
<keyword evidence="2 9" id="KW-0963">Cytoplasm</keyword>
<dbReference type="Gene3D" id="3.90.870.10">
    <property type="entry name" value="DHBP synthase"/>
    <property type="match status" value="1"/>
</dbReference>
<comment type="caution">
    <text evidence="11">The sequence shown here is derived from an EMBL/GenBank/DDBJ whole genome shotgun (WGS) entry which is preliminary data.</text>
</comment>
<gene>
    <name evidence="9" type="primary">tsaC</name>
    <name evidence="11" type="ORF">DCP75_07970</name>
</gene>
<comment type="subcellular location">
    <subcellularLocation>
        <location evidence="1 9">Cytoplasm</location>
    </subcellularLocation>
</comment>
<feature type="domain" description="YrdC-like" evidence="10">
    <location>
        <begin position="4"/>
        <end position="185"/>
    </location>
</feature>
<evidence type="ECO:0000256" key="7">
    <source>
        <dbReference type="ARBA" id="ARBA00022840"/>
    </source>
</evidence>
<dbReference type="GO" id="GO:0061710">
    <property type="term" value="F:L-threonylcarbamoyladenylate synthase"/>
    <property type="evidence" value="ECO:0007669"/>
    <property type="project" value="UniProtKB-EC"/>
</dbReference>